<gene>
    <name evidence="6" type="ORF">SAMN05192573_101642</name>
</gene>
<sequence>MYYFVFSAIVVFIVIGVLYIKSYYDKLRWTKKQLIKIQEKWGKPINARRNFDLIKIYLDSEDSKNKLSAQTADDLDLISVFNYIDRTNSNPGKQYLFNLLHCPTTELDVLHDLDNDIEDLNMDIPGRELLEVELSKLNHPDAYFIADLFLRAHEPVFASVINFYIKVSPFLILAALLSLIVIPNIFSFIFLLLLFAYNIVIYFSNRKAISGYTKSLPQLLVMYKVAMALAKSGKFGQVHDVKCSLSSLRGLKRALKFVNIESGFVNGKSDIAYAAFHLFKLLFVIEPNTYTSSLKQVSKYREDIKEVYKFIGRADTLIAIQSIRDGMPFYSKPAFMGVDGKIEITELFHPLVANCVTNSLYTTNADRGALITGSNMSGKTTFIKALALNTLLSQTIFTSCAKAYKAPFLKIQTSIKTSDNIDEHKSYFQAQALAILDIIDNSSQKEDIKSMVIIDEIFRGTNTIERIAAAKSVLSYITANQNFVFVSTHDLELAQLLDEDFVVYSFSESKDGRILVFDYILKQGLLENTNGIAILKSMGYPERVIDEANIVSERMMNKYLV</sequence>
<dbReference type="GO" id="GO:0006298">
    <property type="term" value="P:mismatch repair"/>
    <property type="evidence" value="ECO:0007669"/>
    <property type="project" value="InterPro"/>
</dbReference>
<evidence type="ECO:0000256" key="4">
    <source>
        <dbReference type="SAM" id="Phobius"/>
    </source>
</evidence>
<evidence type="ECO:0000256" key="1">
    <source>
        <dbReference type="ARBA" id="ARBA00022741"/>
    </source>
</evidence>
<keyword evidence="4" id="KW-0472">Membrane</keyword>
<evidence type="ECO:0000259" key="5">
    <source>
        <dbReference type="SMART" id="SM00534"/>
    </source>
</evidence>
<keyword evidence="4" id="KW-0812">Transmembrane</keyword>
<keyword evidence="2" id="KW-0067">ATP-binding</keyword>
<keyword evidence="7" id="KW-1185">Reference proteome</keyword>
<evidence type="ECO:0000313" key="7">
    <source>
        <dbReference type="Proteomes" id="UP000199705"/>
    </source>
</evidence>
<dbReference type="InterPro" id="IPR045076">
    <property type="entry name" value="MutS"/>
</dbReference>
<keyword evidence="1" id="KW-0547">Nucleotide-binding</keyword>
<evidence type="ECO:0000313" key="6">
    <source>
        <dbReference type="EMBL" id="SDF88513.1"/>
    </source>
</evidence>
<dbReference type="Proteomes" id="UP000199705">
    <property type="component" value="Unassembled WGS sequence"/>
</dbReference>
<dbReference type="PANTHER" id="PTHR11361:SF152">
    <property type="entry name" value="DNA MISMATCH REPAIR PROTEIN"/>
    <property type="match status" value="1"/>
</dbReference>
<dbReference type="STRING" id="551996.SAMN05192573_101642"/>
<dbReference type="EMBL" id="FNCG01000001">
    <property type="protein sequence ID" value="SDF88513.1"/>
    <property type="molecule type" value="Genomic_DNA"/>
</dbReference>
<dbReference type="InterPro" id="IPR027417">
    <property type="entry name" value="P-loop_NTPase"/>
</dbReference>
<keyword evidence="4" id="KW-1133">Transmembrane helix</keyword>
<feature type="transmembrane region" description="Helical" evidence="4">
    <location>
        <begin position="170"/>
        <end position="197"/>
    </location>
</feature>
<dbReference type="GO" id="GO:0005829">
    <property type="term" value="C:cytosol"/>
    <property type="evidence" value="ECO:0007669"/>
    <property type="project" value="TreeGrafter"/>
</dbReference>
<dbReference type="InterPro" id="IPR000432">
    <property type="entry name" value="DNA_mismatch_repair_MutS_C"/>
</dbReference>
<organism evidence="6 7">
    <name type="scientific">Mucilaginibacter gossypii</name>
    <dbReference type="NCBI Taxonomy" id="551996"/>
    <lineage>
        <taxon>Bacteria</taxon>
        <taxon>Pseudomonadati</taxon>
        <taxon>Bacteroidota</taxon>
        <taxon>Sphingobacteriia</taxon>
        <taxon>Sphingobacteriales</taxon>
        <taxon>Sphingobacteriaceae</taxon>
        <taxon>Mucilaginibacter</taxon>
    </lineage>
</organism>
<feature type="domain" description="DNA mismatch repair proteins mutS family" evidence="5">
    <location>
        <begin position="366"/>
        <end position="553"/>
    </location>
</feature>
<feature type="transmembrane region" description="Helical" evidence="4">
    <location>
        <begin position="6"/>
        <end position="24"/>
    </location>
</feature>
<dbReference type="SMART" id="SM00534">
    <property type="entry name" value="MUTSac"/>
    <property type="match status" value="1"/>
</dbReference>
<dbReference type="GO" id="GO:0030983">
    <property type="term" value="F:mismatched DNA binding"/>
    <property type="evidence" value="ECO:0007669"/>
    <property type="project" value="InterPro"/>
</dbReference>
<reference evidence="7" key="1">
    <citation type="submission" date="2016-10" db="EMBL/GenBank/DDBJ databases">
        <authorList>
            <person name="Varghese N."/>
            <person name="Submissions S."/>
        </authorList>
    </citation>
    <scope>NUCLEOTIDE SEQUENCE [LARGE SCALE GENOMIC DNA]</scope>
    <source>
        <strain evidence="7">Gh-67</strain>
    </source>
</reference>
<evidence type="ECO:0000256" key="3">
    <source>
        <dbReference type="ARBA" id="ARBA00023125"/>
    </source>
</evidence>
<evidence type="ECO:0000256" key="2">
    <source>
        <dbReference type="ARBA" id="ARBA00022840"/>
    </source>
</evidence>
<dbReference type="AlphaFoldDB" id="A0A1G7PQG7"/>
<protein>
    <submittedName>
        <fullName evidence="6">MutS domain V</fullName>
    </submittedName>
</protein>
<dbReference type="GO" id="GO:0005524">
    <property type="term" value="F:ATP binding"/>
    <property type="evidence" value="ECO:0007669"/>
    <property type="project" value="UniProtKB-KW"/>
</dbReference>
<dbReference type="GO" id="GO:0140664">
    <property type="term" value="F:ATP-dependent DNA damage sensor activity"/>
    <property type="evidence" value="ECO:0007669"/>
    <property type="project" value="InterPro"/>
</dbReference>
<accession>A0A1G7PQG7</accession>
<dbReference type="SUPFAM" id="SSF52540">
    <property type="entry name" value="P-loop containing nucleoside triphosphate hydrolases"/>
    <property type="match status" value="1"/>
</dbReference>
<dbReference type="Pfam" id="PF00488">
    <property type="entry name" value="MutS_V"/>
    <property type="match status" value="1"/>
</dbReference>
<name>A0A1G7PQG7_9SPHI</name>
<keyword evidence="3" id="KW-0238">DNA-binding</keyword>
<proteinExistence type="predicted"/>
<dbReference type="PANTHER" id="PTHR11361">
    <property type="entry name" value="DNA MISMATCH REPAIR PROTEIN MUTS FAMILY MEMBER"/>
    <property type="match status" value="1"/>
</dbReference>
<dbReference type="Gene3D" id="3.40.50.300">
    <property type="entry name" value="P-loop containing nucleotide triphosphate hydrolases"/>
    <property type="match status" value="1"/>
</dbReference>